<proteinExistence type="predicted"/>
<organism evidence="1">
    <name type="scientific">marine sediment metagenome</name>
    <dbReference type="NCBI Taxonomy" id="412755"/>
    <lineage>
        <taxon>unclassified sequences</taxon>
        <taxon>metagenomes</taxon>
        <taxon>ecological metagenomes</taxon>
    </lineage>
</organism>
<accession>X1PCY9</accession>
<name>X1PCY9_9ZZZZ</name>
<gene>
    <name evidence="1" type="ORF">S06H3_61632</name>
</gene>
<feature type="non-terminal residue" evidence="1">
    <location>
        <position position="1"/>
    </location>
</feature>
<evidence type="ECO:0000313" key="1">
    <source>
        <dbReference type="EMBL" id="GAI54172.1"/>
    </source>
</evidence>
<dbReference type="EMBL" id="BARV01040454">
    <property type="protein sequence ID" value="GAI54172.1"/>
    <property type="molecule type" value="Genomic_DNA"/>
</dbReference>
<dbReference type="AlphaFoldDB" id="X1PCY9"/>
<reference evidence="1" key="1">
    <citation type="journal article" date="2014" name="Front. Microbiol.">
        <title>High frequency of phylogenetically diverse reductive dehalogenase-homologous genes in deep subseafloor sedimentary metagenomes.</title>
        <authorList>
            <person name="Kawai M."/>
            <person name="Futagami T."/>
            <person name="Toyoda A."/>
            <person name="Takaki Y."/>
            <person name="Nishi S."/>
            <person name="Hori S."/>
            <person name="Arai W."/>
            <person name="Tsubouchi T."/>
            <person name="Morono Y."/>
            <person name="Uchiyama I."/>
            <person name="Ito T."/>
            <person name="Fujiyama A."/>
            <person name="Inagaki F."/>
            <person name="Takami H."/>
        </authorList>
    </citation>
    <scope>NUCLEOTIDE SEQUENCE</scope>
    <source>
        <strain evidence="1">Expedition CK06-06</strain>
    </source>
</reference>
<sequence>DSQGNAVWTEGGIRVSTRPAEVAQSLIDLASDGSGDAILLWYKEWKVDERWKTTVHAQRVSADGDCLWGEQGILVYDTAPDPRWAKLISDGSGGAVIVWEDNRGPDTDIYAQRISSDGQLLWPDMGVPVASASNAQLGPQIISDGMGNFIIVWVQSPGTSYYVGDTD</sequence>
<protein>
    <recommendedName>
        <fullName evidence="2">Bulb-type lectin domain-containing protein</fullName>
    </recommendedName>
</protein>
<comment type="caution">
    <text evidence="1">The sequence shown here is derived from an EMBL/GenBank/DDBJ whole genome shotgun (WGS) entry which is preliminary data.</text>
</comment>
<feature type="non-terminal residue" evidence="1">
    <location>
        <position position="167"/>
    </location>
</feature>
<evidence type="ECO:0008006" key="2">
    <source>
        <dbReference type="Google" id="ProtNLM"/>
    </source>
</evidence>